<dbReference type="Proteomes" id="UP000006890">
    <property type="component" value="Chromosome"/>
</dbReference>
<name>E4QD10_CALH1</name>
<protein>
    <submittedName>
        <fullName evidence="1">Uncharacterized protein</fullName>
    </submittedName>
</protein>
<dbReference type="STRING" id="632292.Calhy_1792"/>
<gene>
    <name evidence="1" type="ordered locus">Calhy_1792</name>
</gene>
<dbReference type="EMBL" id="CP002219">
    <property type="protein sequence ID" value="ADQ07504.1"/>
    <property type="molecule type" value="Genomic_DNA"/>
</dbReference>
<evidence type="ECO:0000313" key="1">
    <source>
        <dbReference type="EMBL" id="ADQ07504.1"/>
    </source>
</evidence>
<dbReference type="AlphaFoldDB" id="E4QD10"/>
<sequence length="67" mass="7985">MKVCEVLYNYLINYIKDESLLYKFAESYELDKVLLSKYNIDDEVLNKTTAKIKFQKFINDITTLHSL</sequence>
<dbReference type="HOGENOM" id="CLU_2804322_0_0_9"/>
<organism evidence="1 2">
    <name type="scientific">Caldicellulosiruptor hydrothermalis (strain DSM 18901 / VKM B-2411 / 108)</name>
    <dbReference type="NCBI Taxonomy" id="632292"/>
    <lineage>
        <taxon>Bacteria</taxon>
        <taxon>Bacillati</taxon>
        <taxon>Bacillota</taxon>
        <taxon>Bacillota incertae sedis</taxon>
        <taxon>Caldicellulosiruptorales</taxon>
        <taxon>Caldicellulosiruptoraceae</taxon>
        <taxon>Caldicellulosiruptor</taxon>
    </lineage>
</organism>
<evidence type="ECO:0000313" key="2">
    <source>
        <dbReference type="Proteomes" id="UP000006890"/>
    </source>
</evidence>
<keyword evidence="2" id="KW-1185">Reference proteome</keyword>
<dbReference type="KEGG" id="chd:Calhy_1792"/>
<reference key="1">
    <citation type="submission" date="2010-09" db="EMBL/GenBank/DDBJ databases">
        <title>Complete sequence of Caldicellulosiruptor hydrothermalis 108.</title>
        <authorList>
            <consortium name="US DOE Joint Genome Institute"/>
            <person name="Lucas S."/>
            <person name="Copeland A."/>
            <person name="Lapidus A."/>
            <person name="Cheng J.-F."/>
            <person name="Bruce D."/>
            <person name="Goodwin L."/>
            <person name="Pitluck S."/>
            <person name="Davenport K."/>
            <person name="Detter J.C."/>
            <person name="Han C."/>
            <person name="Tapia R."/>
            <person name="Land M."/>
            <person name="Hauser L."/>
            <person name="Chang Y.-J."/>
            <person name="Jeffries C."/>
            <person name="Kyrpides N."/>
            <person name="Ivanova N."/>
            <person name="Mikhailova N."/>
            <person name="Blumer-Schuette S.E."/>
            <person name="Kelly R.M."/>
            <person name="Woyke T."/>
        </authorList>
    </citation>
    <scope>NUCLEOTIDE SEQUENCE</scope>
    <source>
        <strain>108</strain>
    </source>
</reference>
<accession>E4QD10</accession>
<reference evidence="1 2" key="2">
    <citation type="journal article" date="2011" name="J. Bacteriol.">
        <title>Complete genome sequences for the anaerobic, extremely thermophilic plant biomass-degrading bacteria Caldicellulosiruptor hydrothermalis, Caldicellulosiruptor kristjanssonii, Caldicellulosiruptor kronotskyensis, Caldicellulosiruptor owensenis, and Caldicellulosiruptor lactoaceticus.</title>
        <authorList>
            <person name="Blumer-Schuette S.E."/>
            <person name="Ozdemir I."/>
            <person name="Mistry D."/>
            <person name="Lucas S."/>
            <person name="Lapidus A."/>
            <person name="Cheng J.F."/>
            <person name="Goodwin L.A."/>
            <person name="Pitluck S."/>
            <person name="Land M.L."/>
            <person name="Hauser L.J."/>
            <person name="Woyke T."/>
            <person name="Mikhailova N."/>
            <person name="Pati A."/>
            <person name="Kyrpides N.C."/>
            <person name="Ivanova N."/>
            <person name="Detter J.C."/>
            <person name="Walston-Davenport K."/>
            <person name="Han S."/>
            <person name="Adams M.W."/>
            <person name="Kelly R.M."/>
        </authorList>
    </citation>
    <scope>NUCLEOTIDE SEQUENCE [LARGE SCALE GENOMIC DNA]</scope>
    <source>
        <strain evidence="2">DSM 18901 / VKM B-2411 / 108</strain>
    </source>
</reference>
<proteinExistence type="predicted"/>